<keyword evidence="11 16" id="KW-0694">RNA-binding</keyword>
<dbReference type="InterPro" id="IPR045060">
    <property type="entry name" value="Phe-tRNA-ligase_IIc_bsu"/>
</dbReference>
<comment type="subunit">
    <text evidence="3 15">Tetramer of two alpha and two beta subunits.</text>
</comment>
<protein>
    <recommendedName>
        <fullName evidence="15">Phenylalanine--tRNA ligase beta subunit</fullName>
        <ecNumber evidence="15">6.1.1.20</ecNumber>
    </recommendedName>
    <alternativeName>
        <fullName evidence="15">Phenylalanyl-tRNA synthetase beta subunit</fullName>
        <shortName evidence="15">PheRS</shortName>
    </alternativeName>
</protein>
<dbReference type="InterPro" id="IPR045864">
    <property type="entry name" value="aa-tRNA-synth_II/BPL/LPL"/>
</dbReference>
<dbReference type="InterPro" id="IPR005121">
    <property type="entry name" value="Fdx_antiC-bd"/>
</dbReference>
<sequence length="777" mass="88129">MIVTRTWLNNFIDLRGISDKRLYETFNNIGLEVDRFKKYEIPDGVVVGEVISCRKHPNADKLNLCEVNVGEEILQIVCGASNVVDAKYVAVAKVGAKLDDNFEIKPVKLRGVDSFGMICSSTELGLPKINDGIMILDDSIGRLIIGKELNSYPKIADTIFELELTANRGDCLSIYGVARDLSAALDIPLNNLDYEGSDKIKIGLARIAELRASGHVKASLKYTLVEFENIYTSLVVSLRLGFIDKKLESNLSNLINYTIHTVGVIIRAYDVTNLVITDEKKLSIVASTRDNLTRVRVNKREFSIVGVSQSKDTKVNDLTKKVLLEASYVNPDILVDAVAKNGLETDELYYHTSRGSEPNFTLGLKYITYLLEEYNECNFFDGYLSIEDESEPKIITINDNEISHIIGKKIEKGEILNILTALGFRVHSSAEDAFGVTVPKFRHDIENIYDVTEEIVRIIGINNIEDRPMKFFEKDRLNSITNKFFIKKNLKQRAISASFFETVSYAFCDKKLLQKYGFKSVKDELDIINPITEDLNTLRTTLLINLLSAVRRNINYSKKSIALFEIGTVFDENREEKELFSLVFSGQREKESVINSGKPLDIDFKTFIEKLSSIIGDFELRVSHQKNGLIHPYQSADIIQNGDICGYISKLHPKAREDFELPETFIAELEFDKLMPKHVKAKKISKFQGVYKDISLVVDKNLPYNQIATLIESLKIPILKRYYPIDVYEDASLKDKKSLTIRLFLQSLENTLEDREIESAIDIIIKELKEQYGASLR</sequence>
<dbReference type="GO" id="GO:0009328">
    <property type="term" value="C:phenylalanine-tRNA ligase complex"/>
    <property type="evidence" value="ECO:0007669"/>
    <property type="project" value="TreeGrafter"/>
</dbReference>
<evidence type="ECO:0000313" key="20">
    <source>
        <dbReference type="EMBL" id="AAQ75177.1"/>
    </source>
</evidence>
<feature type="binding site" evidence="15">
    <location>
        <position position="444"/>
    </location>
    <ligand>
        <name>Mg(2+)</name>
        <dbReference type="ChEBI" id="CHEBI:18420"/>
        <note>shared with alpha subunit</note>
    </ligand>
</feature>
<dbReference type="EC" id="6.1.1.20" evidence="15"/>
<evidence type="ECO:0000256" key="13">
    <source>
        <dbReference type="ARBA" id="ARBA00023146"/>
    </source>
</evidence>
<keyword evidence="6 15" id="KW-0436">Ligase</keyword>
<dbReference type="GO" id="GO:0006432">
    <property type="term" value="P:phenylalanyl-tRNA aminoacylation"/>
    <property type="evidence" value="ECO:0007669"/>
    <property type="project" value="UniProtKB-UniRule"/>
</dbReference>
<dbReference type="InterPro" id="IPR033714">
    <property type="entry name" value="tRNA_bind_bactPheRS"/>
</dbReference>
<evidence type="ECO:0000256" key="15">
    <source>
        <dbReference type="HAMAP-Rule" id="MF_00283"/>
    </source>
</evidence>
<dbReference type="NCBIfam" id="TIGR00472">
    <property type="entry name" value="pheT_bact"/>
    <property type="match status" value="1"/>
</dbReference>
<dbReference type="NCBIfam" id="NF045760">
    <property type="entry name" value="YtpR"/>
    <property type="match status" value="1"/>
</dbReference>
<comment type="catalytic activity">
    <reaction evidence="14 15">
        <text>tRNA(Phe) + L-phenylalanine + ATP = L-phenylalanyl-tRNA(Phe) + AMP + diphosphate + H(+)</text>
        <dbReference type="Rhea" id="RHEA:19413"/>
        <dbReference type="Rhea" id="RHEA-COMP:9668"/>
        <dbReference type="Rhea" id="RHEA-COMP:9699"/>
        <dbReference type="ChEBI" id="CHEBI:15378"/>
        <dbReference type="ChEBI" id="CHEBI:30616"/>
        <dbReference type="ChEBI" id="CHEBI:33019"/>
        <dbReference type="ChEBI" id="CHEBI:58095"/>
        <dbReference type="ChEBI" id="CHEBI:78442"/>
        <dbReference type="ChEBI" id="CHEBI:78531"/>
        <dbReference type="ChEBI" id="CHEBI:456215"/>
        <dbReference type="EC" id="6.1.1.20"/>
    </reaction>
</comment>
<evidence type="ECO:0000256" key="9">
    <source>
        <dbReference type="ARBA" id="ARBA00022840"/>
    </source>
</evidence>
<keyword evidence="12 15" id="KW-0648">Protein biosynthesis</keyword>
<dbReference type="Pfam" id="PF03484">
    <property type="entry name" value="B5"/>
    <property type="match status" value="1"/>
</dbReference>
<evidence type="ECO:0000256" key="4">
    <source>
        <dbReference type="ARBA" id="ARBA00022490"/>
    </source>
</evidence>
<dbReference type="PANTHER" id="PTHR10947">
    <property type="entry name" value="PHENYLALANYL-TRNA SYNTHETASE BETA CHAIN AND LEUCINE-RICH REPEAT-CONTAINING PROTEIN 47"/>
    <property type="match status" value="1"/>
</dbReference>
<dbReference type="GO" id="GO:0000049">
    <property type="term" value="F:tRNA binding"/>
    <property type="evidence" value="ECO:0007669"/>
    <property type="project" value="UniProtKB-UniRule"/>
</dbReference>
<dbReference type="InterPro" id="IPR002547">
    <property type="entry name" value="tRNA-bd_dom"/>
</dbReference>
<dbReference type="GO" id="GO:0005524">
    <property type="term" value="F:ATP binding"/>
    <property type="evidence" value="ECO:0007669"/>
    <property type="project" value="UniProtKB-UniRule"/>
</dbReference>
<dbReference type="PROSITE" id="PS51447">
    <property type="entry name" value="FDX_ACB"/>
    <property type="match status" value="1"/>
</dbReference>
<dbReference type="SUPFAM" id="SSF56037">
    <property type="entry name" value="PheT/TilS domain"/>
    <property type="match status" value="1"/>
</dbReference>
<evidence type="ECO:0000259" key="19">
    <source>
        <dbReference type="PROSITE" id="PS51483"/>
    </source>
</evidence>
<dbReference type="HAMAP" id="MF_00283">
    <property type="entry name" value="Phe_tRNA_synth_beta1"/>
    <property type="match status" value="1"/>
</dbReference>
<dbReference type="Pfam" id="PF03483">
    <property type="entry name" value="B3_4"/>
    <property type="match status" value="1"/>
</dbReference>
<dbReference type="SMART" id="SM00874">
    <property type="entry name" value="B5"/>
    <property type="match status" value="1"/>
</dbReference>
<keyword evidence="4 15" id="KW-0963">Cytoplasm</keyword>
<keyword evidence="5 16" id="KW-0820">tRNA-binding</keyword>
<dbReference type="Gene3D" id="3.50.40.10">
    <property type="entry name" value="Phenylalanyl-trna Synthetase, Chain B, domain 3"/>
    <property type="match status" value="1"/>
</dbReference>
<evidence type="ECO:0000256" key="14">
    <source>
        <dbReference type="ARBA" id="ARBA00049255"/>
    </source>
</evidence>
<gene>
    <name evidence="20" type="primary">NT03AP0024</name>
    <name evidence="15" type="synonym">pheT</name>
</gene>
<feature type="domain" description="TRNA-binding" evidence="17">
    <location>
        <begin position="39"/>
        <end position="150"/>
    </location>
</feature>
<dbReference type="SMART" id="SM00896">
    <property type="entry name" value="FDX-ACB"/>
    <property type="match status" value="1"/>
</dbReference>
<name>Q6W3K4_9BACT</name>
<dbReference type="InterPro" id="IPR005146">
    <property type="entry name" value="B3/B4_tRNA-bd"/>
</dbReference>
<comment type="similarity">
    <text evidence="2 15">Belongs to the phenylalanyl-tRNA synthetase beta subunit family. Type 1 subfamily.</text>
</comment>
<feature type="domain" description="B5" evidence="19">
    <location>
        <begin position="390"/>
        <end position="466"/>
    </location>
</feature>
<evidence type="ECO:0000256" key="5">
    <source>
        <dbReference type="ARBA" id="ARBA00022555"/>
    </source>
</evidence>
<evidence type="ECO:0000256" key="6">
    <source>
        <dbReference type="ARBA" id="ARBA00022598"/>
    </source>
</evidence>
<dbReference type="AlphaFoldDB" id="Q6W3K4"/>
<dbReference type="SUPFAM" id="SSF50249">
    <property type="entry name" value="Nucleic acid-binding proteins"/>
    <property type="match status" value="1"/>
</dbReference>
<dbReference type="SMART" id="SM00873">
    <property type="entry name" value="B3_4"/>
    <property type="match status" value="1"/>
</dbReference>
<organism evidence="20">
    <name type="scientific">Alvinella pompejana epibiont 7G3</name>
    <dbReference type="NCBI Taxonomy" id="244800"/>
    <lineage>
        <taxon>Bacteria</taxon>
        <taxon>Pseudomonadati</taxon>
        <taxon>Campylobacterota</taxon>
        <taxon>Epsilonproteobacteria</taxon>
        <taxon>Campylobacterales</taxon>
        <taxon>Campylobacteraceae</taxon>
    </lineage>
</organism>
<dbReference type="Gene3D" id="3.30.56.10">
    <property type="match status" value="2"/>
</dbReference>
<proteinExistence type="inferred from homology"/>
<dbReference type="Gene3D" id="3.30.930.10">
    <property type="entry name" value="Bira Bifunctional Protein, Domain 2"/>
    <property type="match status" value="1"/>
</dbReference>
<keyword evidence="10 15" id="KW-0460">Magnesium</keyword>
<dbReference type="InterPro" id="IPR009061">
    <property type="entry name" value="DNA-bd_dom_put_sf"/>
</dbReference>
<dbReference type="InterPro" id="IPR020825">
    <property type="entry name" value="Phe-tRNA_synthase-like_B3/B4"/>
</dbReference>
<evidence type="ECO:0000256" key="11">
    <source>
        <dbReference type="ARBA" id="ARBA00022884"/>
    </source>
</evidence>
<dbReference type="PROSITE" id="PS50886">
    <property type="entry name" value="TRBD"/>
    <property type="match status" value="1"/>
</dbReference>
<keyword evidence="7 15" id="KW-0479">Metal-binding</keyword>
<feature type="domain" description="FDX-ACB" evidence="18">
    <location>
        <begin position="685"/>
        <end position="777"/>
    </location>
</feature>
<keyword evidence="9 15" id="KW-0067">ATP-binding</keyword>
<comment type="cofactor">
    <cofactor evidence="15">
        <name>Mg(2+)</name>
        <dbReference type="ChEBI" id="CHEBI:18420"/>
    </cofactor>
    <text evidence="15">Binds 2 magnesium ions per tetramer.</text>
</comment>
<dbReference type="CDD" id="cd00769">
    <property type="entry name" value="PheRS_beta_core"/>
    <property type="match status" value="1"/>
</dbReference>
<evidence type="ECO:0000259" key="18">
    <source>
        <dbReference type="PROSITE" id="PS51447"/>
    </source>
</evidence>
<feature type="binding site" evidence="15">
    <location>
        <position position="450"/>
    </location>
    <ligand>
        <name>Mg(2+)</name>
        <dbReference type="ChEBI" id="CHEBI:18420"/>
        <note>shared with alpha subunit</note>
    </ligand>
</feature>
<dbReference type="PANTHER" id="PTHR10947:SF0">
    <property type="entry name" value="PHENYLALANINE--TRNA LIGASE BETA SUBUNIT"/>
    <property type="match status" value="1"/>
</dbReference>
<feature type="binding site" evidence="15">
    <location>
        <position position="454"/>
    </location>
    <ligand>
        <name>Mg(2+)</name>
        <dbReference type="ChEBI" id="CHEBI:18420"/>
        <note>shared with alpha subunit</note>
    </ligand>
</feature>
<evidence type="ECO:0000256" key="1">
    <source>
        <dbReference type="ARBA" id="ARBA00004496"/>
    </source>
</evidence>
<evidence type="ECO:0000256" key="10">
    <source>
        <dbReference type="ARBA" id="ARBA00022842"/>
    </source>
</evidence>
<accession>Q6W3K4</accession>
<dbReference type="GO" id="GO:0000287">
    <property type="term" value="F:magnesium ion binding"/>
    <property type="evidence" value="ECO:0007669"/>
    <property type="project" value="UniProtKB-UniRule"/>
</dbReference>
<dbReference type="SUPFAM" id="SSF54991">
    <property type="entry name" value="Anticodon-binding domain of PheRS"/>
    <property type="match status" value="1"/>
</dbReference>
<dbReference type="FunFam" id="2.40.50.140:FF:000045">
    <property type="entry name" value="Phenylalanine--tRNA ligase beta subunit"/>
    <property type="match status" value="1"/>
</dbReference>
<dbReference type="Gene3D" id="2.40.50.140">
    <property type="entry name" value="Nucleic acid-binding proteins"/>
    <property type="match status" value="1"/>
</dbReference>
<dbReference type="InterPro" id="IPR005147">
    <property type="entry name" value="tRNA_synthase_B5-dom"/>
</dbReference>
<dbReference type="SUPFAM" id="SSF55681">
    <property type="entry name" value="Class II aaRS and biotin synthetases"/>
    <property type="match status" value="1"/>
</dbReference>
<evidence type="ECO:0000256" key="2">
    <source>
        <dbReference type="ARBA" id="ARBA00008653"/>
    </source>
</evidence>
<dbReference type="InterPro" id="IPR036690">
    <property type="entry name" value="Fdx_antiC-bd_sf"/>
</dbReference>
<comment type="subcellular location">
    <subcellularLocation>
        <location evidence="1 15">Cytoplasm</location>
    </subcellularLocation>
</comment>
<dbReference type="Pfam" id="PF17759">
    <property type="entry name" value="tRNA_synthFbeta"/>
    <property type="match status" value="1"/>
</dbReference>
<dbReference type="Pfam" id="PF03147">
    <property type="entry name" value="FDX-ACB"/>
    <property type="match status" value="1"/>
</dbReference>
<evidence type="ECO:0000259" key="17">
    <source>
        <dbReference type="PROSITE" id="PS50886"/>
    </source>
</evidence>
<evidence type="ECO:0000256" key="12">
    <source>
        <dbReference type="ARBA" id="ARBA00022917"/>
    </source>
</evidence>
<dbReference type="InterPro" id="IPR041616">
    <property type="entry name" value="PheRS_beta_core"/>
</dbReference>
<dbReference type="PROSITE" id="PS51483">
    <property type="entry name" value="B5"/>
    <property type="match status" value="1"/>
</dbReference>
<dbReference type="SUPFAM" id="SSF46955">
    <property type="entry name" value="Putative DNA-binding domain"/>
    <property type="match status" value="1"/>
</dbReference>
<evidence type="ECO:0000256" key="7">
    <source>
        <dbReference type="ARBA" id="ARBA00022723"/>
    </source>
</evidence>
<dbReference type="EMBL" id="AY312991">
    <property type="protein sequence ID" value="AAQ75177.1"/>
    <property type="molecule type" value="Genomic_DNA"/>
</dbReference>
<dbReference type="GO" id="GO:0004826">
    <property type="term" value="F:phenylalanine-tRNA ligase activity"/>
    <property type="evidence" value="ECO:0007669"/>
    <property type="project" value="UniProtKB-UniRule"/>
</dbReference>
<keyword evidence="8 15" id="KW-0547">Nucleotide-binding</keyword>
<reference evidence="20" key="1">
    <citation type="journal article" date="2003" name="Appl. Environ. Microbiol.">
        <title>Evidence of chemolithoautotrophy in the bacterial community associated with Alvinella pompejana, a hydrothermal vent polychaete.</title>
        <authorList>
            <person name="Campbell B.J."/>
            <person name="Stein J.L."/>
            <person name="Cary S.C."/>
        </authorList>
    </citation>
    <scope>NUCLEOTIDE SEQUENCE</scope>
</reference>
<dbReference type="InterPro" id="IPR012340">
    <property type="entry name" value="NA-bd_OB-fold"/>
</dbReference>
<keyword evidence="13 15" id="KW-0030">Aminoacyl-tRNA synthetase</keyword>
<evidence type="ECO:0000256" key="16">
    <source>
        <dbReference type="PROSITE-ProRule" id="PRU00209"/>
    </source>
</evidence>
<dbReference type="Pfam" id="PF01588">
    <property type="entry name" value="tRNA_bind"/>
    <property type="match status" value="1"/>
</dbReference>
<dbReference type="InterPro" id="IPR004532">
    <property type="entry name" value="Phe-tRNA-ligase_IIc_bsu_bact"/>
</dbReference>
<feature type="binding site" evidence="15">
    <location>
        <position position="453"/>
    </location>
    <ligand>
        <name>Mg(2+)</name>
        <dbReference type="ChEBI" id="CHEBI:18420"/>
        <note>shared with alpha subunit</note>
    </ligand>
</feature>
<dbReference type="Gene3D" id="3.30.70.380">
    <property type="entry name" value="Ferrodoxin-fold anticodon-binding domain"/>
    <property type="match status" value="1"/>
</dbReference>
<evidence type="ECO:0000256" key="3">
    <source>
        <dbReference type="ARBA" id="ARBA00011209"/>
    </source>
</evidence>
<dbReference type="CDD" id="cd02796">
    <property type="entry name" value="tRNA_bind_bactPheRS"/>
    <property type="match status" value="1"/>
</dbReference>
<evidence type="ECO:0000256" key="8">
    <source>
        <dbReference type="ARBA" id="ARBA00022741"/>
    </source>
</evidence>